<evidence type="ECO:0000313" key="1">
    <source>
        <dbReference type="EMBL" id="GAT31351.1"/>
    </source>
</evidence>
<dbReference type="EMBL" id="BCWF01000042">
    <property type="protein sequence ID" value="GAT31351.1"/>
    <property type="molecule type" value="Genomic_DNA"/>
</dbReference>
<reference evidence="2" key="2">
    <citation type="submission" date="2016-02" db="EMBL/GenBank/DDBJ databases">
        <title>Genome sequencing of Aspergillus luchuensis NBRC 4314.</title>
        <authorList>
            <person name="Yamada O."/>
        </authorList>
    </citation>
    <scope>NUCLEOTIDE SEQUENCE [LARGE SCALE GENOMIC DNA]</scope>
    <source>
        <strain evidence="2">RIB 2604</strain>
    </source>
</reference>
<reference evidence="1 2" key="1">
    <citation type="journal article" date="2016" name="DNA Res.">
        <title>Genome sequence of Aspergillus luchuensis NBRC 4314.</title>
        <authorList>
            <person name="Yamada O."/>
            <person name="Machida M."/>
            <person name="Hosoyama A."/>
            <person name="Goto M."/>
            <person name="Takahashi T."/>
            <person name="Futagami T."/>
            <person name="Yamagata Y."/>
            <person name="Takeuchi M."/>
            <person name="Kobayashi T."/>
            <person name="Koike H."/>
            <person name="Abe K."/>
            <person name="Asai K."/>
            <person name="Arita M."/>
            <person name="Fujita N."/>
            <person name="Fukuda K."/>
            <person name="Higa K."/>
            <person name="Horikawa H."/>
            <person name="Ishikawa T."/>
            <person name="Jinno K."/>
            <person name="Kato Y."/>
            <person name="Kirimura K."/>
            <person name="Mizutani O."/>
            <person name="Nakasone K."/>
            <person name="Sano M."/>
            <person name="Shiraishi Y."/>
            <person name="Tsukahara M."/>
            <person name="Gomi K."/>
        </authorList>
    </citation>
    <scope>NUCLEOTIDE SEQUENCE [LARGE SCALE GENOMIC DNA]</scope>
    <source>
        <strain evidence="1 2">RIB 2604</strain>
    </source>
</reference>
<sequence length="92" mass="10277">MQVCRDFVLIGHFYRDGNFIIKAGNCFPSSILRGSLGKRVQVVRQPKAICPWNESGSIADATKQIRLHELEACYLSESPTLDCNEDQSSNMA</sequence>
<organism evidence="1 2">
    <name type="scientific">Aspergillus kawachii</name>
    <name type="common">White koji mold</name>
    <name type="synonym">Aspergillus awamori var. kawachi</name>
    <dbReference type="NCBI Taxonomy" id="1069201"/>
    <lineage>
        <taxon>Eukaryota</taxon>
        <taxon>Fungi</taxon>
        <taxon>Dikarya</taxon>
        <taxon>Ascomycota</taxon>
        <taxon>Pezizomycotina</taxon>
        <taxon>Eurotiomycetes</taxon>
        <taxon>Eurotiomycetidae</taxon>
        <taxon>Eurotiales</taxon>
        <taxon>Aspergillaceae</taxon>
        <taxon>Aspergillus</taxon>
        <taxon>Aspergillus subgen. Circumdati</taxon>
    </lineage>
</organism>
<dbReference type="AlphaFoldDB" id="A0A146G3G0"/>
<protein>
    <submittedName>
        <fullName evidence="1">Succinate-semialdehyde dehydrogenase Uga2</fullName>
    </submittedName>
</protein>
<evidence type="ECO:0000313" key="2">
    <source>
        <dbReference type="Proteomes" id="UP000075230"/>
    </source>
</evidence>
<dbReference type="Proteomes" id="UP000075230">
    <property type="component" value="Unassembled WGS sequence"/>
</dbReference>
<name>A0A146G3G0_ASPKA</name>
<gene>
    <name evidence="1" type="ORF">RIB2604_04300820</name>
</gene>
<comment type="caution">
    <text evidence="1">The sequence shown here is derived from an EMBL/GenBank/DDBJ whole genome shotgun (WGS) entry which is preliminary data.</text>
</comment>
<accession>A0A146G3G0</accession>
<proteinExistence type="predicted"/>